<accession>A0ABP8PUR0</accession>
<keyword evidence="3" id="KW-1185">Reference proteome</keyword>
<dbReference type="Proteomes" id="UP001500731">
    <property type="component" value="Unassembled WGS sequence"/>
</dbReference>
<evidence type="ECO:0000256" key="1">
    <source>
        <dbReference type="SAM" id="MobiDB-lite"/>
    </source>
</evidence>
<feature type="region of interest" description="Disordered" evidence="1">
    <location>
        <begin position="33"/>
        <end position="65"/>
    </location>
</feature>
<evidence type="ECO:0000313" key="3">
    <source>
        <dbReference type="Proteomes" id="UP001500731"/>
    </source>
</evidence>
<protein>
    <submittedName>
        <fullName evidence="2">Uncharacterized protein</fullName>
    </submittedName>
</protein>
<name>A0ABP8PUR0_9MICO</name>
<dbReference type="EMBL" id="BAABGP010000037">
    <property type="protein sequence ID" value="GAA4492566.1"/>
    <property type="molecule type" value="Genomic_DNA"/>
</dbReference>
<organism evidence="2 3">
    <name type="scientific">Microbacterium panaciterrae</name>
    <dbReference type="NCBI Taxonomy" id="985759"/>
    <lineage>
        <taxon>Bacteria</taxon>
        <taxon>Bacillati</taxon>
        <taxon>Actinomycetota</taxon>
        <taxon>Actinomycetes</taxon>
        <taxon>Micrococcales</taxon>
        <taxon>Microbacteriaceae</taxon>
        <taxon>Microbacterium</taxon>
    </lineage>
</organism>
<proteinExistence type="predicted"/>
<reference evidence="3" key="1">
    <citation type="journal article" date="2019" name="Int. J. Syst. Evol. Microbiol.">
        <title>The Global Catalogue of Microorganisms (GCM) 10K type strain sequencing project: providing services to taxonomists for standard genome sequencing and annotation.</title>
        <authorList>
            <consortium name="The Broad Institute Genomics Platform"/>
            <consortium name="The Broad Institute Genome Sequencing Center for Infectious Disease"/>
            <person name="Wu L."/>
            <person name="Ma J."/>
        </authorList>
    </citation>
    <scope>NUCLEOTIDE SEQUENCE [LARGE SCALE GENOMIC DNA]</scope>
    <source>
        <strain evidence="3">JCM 17839</strain>
    </source>
</reference>
<gene>
    <name evidence="2" type="ORF">GCM10023171_37840</name>
</gene>
<comment type="caution">
    <text evidence="2">The sequence shown here is derived from an EMBL/GenBank/DDBJ whole genome shotgun (WGS) entry which is preliminary data.</text>
</comment>
<dbReference type="RefSeq" id="WP_345189080.1">
    <property type="nucleotide sequence ID" value="NZ_BAABGP010000037.1"/>
</dbReference>
<sequence length="65" mass="6684">MTATSGHHDPLATLAERTCTAAGTTLDAVLADLHTGTPDPTTPPAIRAGWDALDTPTPHTPTEQP</sequence>
<evidence type="ECO:0000313" key="2">
    <source>
        <dbReference type="EMBL" id="GAA4492566.1"/>
    </source>
</evidence>